<gene>
    <name evidence="3" type="primary">LOC113798329</name>
</gene>
<accession>A0A6P6YHA1</accession>
<keyword evidence="2" id="KW-1185">Reference proteome</keyword>
<reference evidence="3" key="1">
    <citation type="submission" date="2025-08" db="UniProtKB">
        <authorList>
            <consortium name="RefSeq"/>
        </authorList>
    </citation>
    <scope>IDENTIFICATION</scope>
    <source>
        <strain evidence="3">Airmid</strain>
    </source>
</reference>
<proteinExistence type="predicted"/>
<dbReference type="AlphaFoldDB" id="A0A6P6YHA1"/>
<evidence type="ECO:0000256" key="1">
    <source>
        <dbReference type="SAM" id="MobiDB-lite"/>
    </source>
</evidence>
<dbReference type="OrthoDB" id="10564860at2759"/>
<evidence type="ECO:0000313" key="3">
    <source>
        <dbReference type="RefSeq" id="XP_027204650.1"/>
    </source>
</evidence>
<dbReference type="Proteomes" id="UP000515146">
    <property type="component" value="Unplaced"/>
</dbReference>
<feature type="region of interest" description="Disordered" evidence="1">
    <location>
        <begin position="137"/>
        <end position="157"/>
    </location>
</feature>
<organism evidence="2 3">
    <name type="scientific">Dermatophagoides pteronyssinus</name>
    <name type="common">European house dust mite</name>
    <dbReference type="NCBI Taxonomy" id="6956"/>
    <lineage>
        <taxon>Eukaryota</taxon>
        <taxon>Metazoa</taxon>
        <taxon>Ecdysozoa</taxon>
        <taxon>Arthropoda</taxon>
        <taxon>Chelicerata</taxon>
        <taxon>Arachnida</taxon>
        <taxon>Acari</taxon>
        <taxon>Acariformes</taxon>
        <taxon>Sarcoptiformes</taxon>
        <taxon>Astigmata</taxon>
        <taxon>Psoroptidia</taxon>
        <taxon>Analgoidea</taxon>
        <taxon>Pyroglyphidae</taxon>
        <taxon>Dermatophagoidinae</taxon>
        <taxon>Dermatophagoides</taxon>
    </lineage>
</organism>
<protein>
    <submittedName>
        <fullName evidence="3">Uncharacterized serine-rich protein C215.13-like</fullName>
    </submittedName>
</protein>
<evidence type="ECO:0000313" key="2">
    <source>
        <dbReference type="Proteomes" id="UP000515146"/>
    </source>
</evidence>
<dbReference type="RefSeq" id="XP_027204650.1">
    <property type="nucleotide sequence ID" value="XM_027348849.1"/>
</dbReference>
<sequence>MSALDLYDNDHMISSPKSSDDLKHQLWLQRRMNRSLDESLEKLCEQPSSSSLIRSPLSPPSKYNELIVKRTQSKLRGISMQSVRKEIEIHSKIIAQSSTTTTTTTTSNLIQSSSSIISLAKLRQSISFLKANSSSLLKTNSSSSSTNSSNSSNLSSSSLTLMKNKLSKHRFKSPRHQLNGSLVVINVAEELDDNQKK</sequence>
<dbReference type="KEGG" id="dpte:113798329"/>
<dbReference type="InParanoid" id="A0A6P6YHA1"/>
<name>A0A6P6YHA1_DERPT</name>